<dbReference type="SMART" id="SM00060">
    <property type="entry name" value="FN3"/>
    <property type="match status" value="4"/>
</dbReference>
<gene>
    <name evidence="3" type="ORF">EB796_010257</name>
</gene>
<comment type="caution">
    <text evidence="3">The sequence shown here is derived from an EMBL/GenBank/DDBJ whole genome shotgun (WGS) entry which is preliminary data.</text>
</comment>
<dbReference type="InterPro" id="IPR050991">
    <property type="entry name" value="ECM_Regulatory_Proteins"/>
</dbReference>
<feature type="domain" description="Fibronectin type-III" evidence="2">
    <location>
        <begin position="304"/>
        <end position="396"/>
    </location>
</feature>
<name>A0A7J7JYI4_BUGNE</name>
<dbReference type="SUPFAM" id="SSF49265">
    <property type="entry name" value="Fibronectin type III"/>
    <property type="match status" value="2"/>
</dbReference>
<keyword evidence="4" id="KW-1185">Reference proteome</keyword>
<sequence>MYSYCHKYTSTYAVTNAATDVSVSNPQTDSITVSWTPIAGVYYMVQYSNGTSSMYKDSLDTRTQTSPQTISLPIPGAEYTVRVLAFNYMNSTLGGDGVESNNVTFTAVPSDVVPTRANPSGTNITLEWTYNDTHVVSGFRLNCIPAVGLCGDKRSPLDIPDNTVRTYTLPGATPGQDYNVSIQAYVNTTPGSVQSGWVEFDTVKLVPSDVVPTSANPSGTDITLDWTYNDTHVVSGFRLSCIPAVGLCGDRSSPLDIPDNTVRTYTLPGATPGQDYTVSIQAYVITTSDSVQSGWVEFDTVKLVPSDVVPTRANPSGTNINLEWTYDDTHVVSGFRLSCIPAVGLCGDRNSPLDIPDNTVRTYTLQGATPGQDYTVSIQAYVNTTSELCTEWMGGV</sequence>
<evidence type="ECO:0000259" key="2">
    <source>
        <dbReference type="PROSITE" id="PS50853"/>
    </source>
</evidence>
<feature type="domain" description="Fibronectin type-III" evidence="2">
    <location>
        <begin position="17"/>
        <end position="111"/>
    </location>
</feature>
<protein>
    <recommendedName>
        <fullName evidence="2">Fibronectin type-III domain-containing protein</fullName>
    </recommendedName>
</protein>
<reference evidence="3" key="1">
    <citation type="submission" date="2020-06" db="EMBL/GenBank/DDBJ databases">
        <title>Draft genome of Bugula neritina, a colonial animal packing powerful symbionts and potential medicines.</title>
        <authorList>
            <person name="Rayko M."/>
        </authorList>
    </citation>
    <scope>NUCLEOTIDE SEQUENCE [LARGE SCALE GENOMIC DNA]</scope>
    <source>
        <strain evidence="3">Kwan_BN1</strain>
    </source>
</reference>
<accession>A0A7J7JYI4</accession>
<proteinExistence type="predicted"/>
<evidence type="ECO:0000313" key="3">
    <source>
        <dbReference type="EMBL" id="KAF6031432.1"/>
    </source>
</evidence>
<dbReference type="InterPro" id="IPR003961">
    <property type="entry name" value="FN3_dom"/>
</dbReference>
<dbReference type="PANTHER" id="PTHR46708">
    <property type="entry name" value="TENASCIN"/>
    <property type="match status" value="1"/>
</dbReference>
<dbReference type="Gene3D" id="2.60.40.10">
    <property type="entry name" value="Immunoglobulins"/>
    <property type="match status" value="4"/>
</dbReference>
<organism evidence="3 4">
    <name type="scientific">Bugula neritina</name>
    <name type="common">Brown bryozoan</name>
    <name type="synonym">Sertularia neritina</name>
    <dbReference type="NCBI Taxonomy" id="10212"/>
    <lineage>
        <taxon>Eukaryota</taxon>
        <taxon>Metazoa</taxon>
        <taxon>Spiralia</taxon>
        <taxon>Lophotrochozoa</taxon>
        <taxon>Bryozoa</taxon>
        <taxon>Gymnolaemata</taxon>
        <taxon>Cheilostomatida</taxon>
        <taxon>Flustrina</taxon>
        <taxon>Buguloidea</taxon>
        <taxon>Bugulidae</taxon>
        <taxon>Bugula</taxon>
    </lineage>
</organism>
<dbReference type="PROSITE" id="PS50853">
    <property type="entry name" value="FN3"/>
    <property type="match status" value="3"/>
</dbReference>
<evidence type="ECO:0000313" key="4">
    <source>
        <dbReference type="Proteomes" id="UP000593567"/>
    </source>
</evidence>
<feature type="domain" description="Fibronectin type-III" evidence="2">
    <location>
        <begin position="206"/>
        <end position="303"/>
    </location>
</feature>
<dbReference type="CDD" id="cd00063">
    <property type="entry name" value="FN3"/>
    <property type="match status" value="1"/>
</dbReference>
<dbReference type="InterPro" id="IPR013783">
    <property type="entry name" value="Ig-like_fold"/>
</dbReference>
<dbReference type="AlphaFoldDB" id="A0A7J7JYI4"/>
<dbReference type="PANTHER" id="PTHR46708:SF2">
    <property type="entry name" value="FIBRONECTIN TYPE-III DOMAIN-CONTAINING PROTEIN"/>
    <property type="match status" value="1"/>
</dbReference>
<evidence type="ECO:0000256" key="1">
    <source>
        <dbReference type="ARBA" id="ARBA00022737"/>
    </source>
</evidence>
<keyword evidence="1" id="KW-0677">Repeat</keyword>
<dbReference type="Proteomes" id="UP000593567">
    <property type="component" value="Unassembled WGS sequence"/>
</dbReference>
<dbReference type="EMBL" id="VXIV02001605">
    <property type="protein sequence ID" value="KAF6031432.1"/>
    <property type="molecule type" value="Genomic_DNA"/>
</dbReference>
<dbReference type="OrthoDB" id="10253954at2759"/>
<dbReference type="Pfam" id="PF00041">
    <property type="entry name" value="fn3"/>
    <property type="match status" value="3"/>
</dbReference>
<dbReference type="InterPro" id="IPR036116">
    <property type="entry name" value="FN3_sf"/>
</dbReference>